<evidence type="ECO:0000313" key="3">
    <source>
        <dbReference type="Proteomes" id="UP000001662"/>
    </source>
</evidence>
<keyword evidence="3" id="KW-1185">Reference proteome</keyword>
<evidence type="ECO:0000313" key="2">
    <source>
        <dbReference type="EMBL" id="ADL04516.1"/>
    </source>
</evidence>
<organism evidence="2 3">
    <name type="scientific">Lacrimispora saccharolytica (strain ATCC 35040 / DSM 2544 / NRCC 2533 / WM1)</name>
    <name type="common">Clostridium saccharolyticum</name>
    <dbReference type="NCBI Taxonomy" id="610130"/>
    <lineage>
        <taxon>Bacteria</taxon>
        <taxon>Bacillati</taxon>
        <taxon>Bacillota</taxon>
        <taxon>Clostridia</taxon>
        <taxon>Lachnospirales</taxon>
        <taxon>Lachnospiraceae</taxon>
        <taxon>Lacrimispora</taxon>
    </lineage>
</organism>
<feature type="transmembrane region" description="Helical" evidence="1">
    <location>
        <begin position="80"/>
        <end position="101"/>
    </location>
</feature>
<dbReference type="Proteomes" id="UP000001662">
    <property type="component" value="Chromosome"/>
</dbReference>
<dbReference type="KEGG" id="csh:Closa_1937"/>
<reference evidence="2" key="1">
    <citation type="submission" date="2010-07" db="EMBL/GenBank/DDBJ databases">
        <title>Complete sequence of Clostridium saccharolyticum WM1.</title>
        <authorList>
            <consortium name="US DOE Joint Genome Institute"/>
            <person name="Lucas S."/>
            <person name="Copeland A."/>
            <person name="Lapidus A."/>
            <person name="Cheng J.-F."/>
            <person name="Bruce D."/>
            <person name="Goodwin L."/>
            <person name="Pitluck S."/>
            <person name="Chertkov O."/>
            <person name="Detter J.C."/>
            <person name="Han C."/>
            <person name="Tapia R."/>
            <person name="Land M."/>
            <person name="Hauser L."/>
            <person name="Chang Y.-J."/>
            <person name="Jeffries C."/>
            <person name="Kyrpides N."/>
            <person name="Ivanova N."/>
            <person name="Mikhailova N."/>
            <person name="Mouttaki H."/>
            <person name="Lin L."/>
            <person name="Zhou J."/>
            <person name="Hemme C.L."/>
            <person name="Woyke T."/>
        </authorList>
    </citation>
    <scope>NUCLEOTIDE SEQUENCE [LARGE SCALE GENOMIC DNA]</scope>
    <source>
        <strain evidence="2">WM1</strain>
    </source>
</reference>
<accession>D9R065</accession>
<feature type="transmembrane region" description="Helical" evidence="1">
    <location>
        <begin position="5"/>
        <end position="22"/>
    </location>
</feature>
<feature type="transmembrane region" description="Helical" evidence="1">
    <location>
        <begin position="113"/>
        <end position="136"/>
    </location>
</feature>
<dbReference type="STRING" id="610130.Closa_1937"/>
<evidence type="ECO:0000256" key="1">
    <source>
        <dbReference type="SAM" id="Phobius"/>
    </source>
</evidence>
<dbReference type="PaxDb" id="610130-Closa_1937"/>
<proteinExistence type="predicted"/>
<dbReference type="HOGENOM" id="CLU_1298025_0_0_9"/>
<feature type="transmembrane region" description="Helical" evidence="1">
    <location>
        <begin position="28"/>
        <end position="45"/>
    </location>
</feature>
<keyword evidence="1" id="KW-1133">Transmembrane helix</keyword>
<feature type="transmembrane region" description="Helical" evidence="1">
    <location>
        <begin position="52"/>
        <end position="68"/>
    </location>
</feature>
<keyword evidence="1" id="KW-0472">Membrane</keyword>
<keyword evidence="1" id="KW-0812">Transmembrane</keyword>
<dbReference type="EMBL" id="CP002109">
    <property type="protein sequence ID" value="ADL04516.1"/>
    <property type="molecule type" value="Genomic_DNA"/>
</dbReference>
<name>D9R065_LACSW</name>
<protein>
    <submittedName>
        <fullName evidence="2">Uncharacterized protein</fullName>
    </submittedName>
</protein>
<gene>
    <name evidence="2" type="ordered locus">Closa_1937</name>
</gene>
<sequence>MTYFIYTFTGAICHYFFCIYLLPDKLTFIKQLVVFSYTFIIFFLFGRIYGQASTFITFGGNILLIYFFTDNRYLSLSCYLFGYLYAITFNYLFLLLVGFIFKIDIEALITRNLLLIIFSCIYCMFCGTSLKLIAYYIHKKLNIAKYLTNRDLLKTIFVYLLLLVFFCIFNFSYGERLGYTHDVIALNGIIFLMLFLITVFLMYSVYKILSAK</sequence>
<feature type="transmembrane region" description="Helical" evidence="1">
    <location>
        <begin position="185"/>
        <end position="206"/>
    </location>
</feature>
<dbReference type="eggNOG" id="COG3290">
    <property type="taxonomic scope" value="Bacteria"/>
</dbReference>
<feature type="transmembrane region" description="Helical" evidence="1">
    <location>
        <begin position="156"/>
        <end position="173"/>
    </location>
</feature>
<dbReference type="AlphaFoldDB" id="D9R065"/>